<feature type="region of interest" description="Disordered" evidence="3">
    <location>
        <begin position="540"/>
        <end position="561"/>
    </location>
</feature>
<name>F8MQ47_NEUT8</name>
<evidence type="ECO:0000256" key="3">
    <source>
        <dbReference type="SAM" id="MobiDB-lite"/>
    </source>
</evidence>
<protein>
    <recommendedName>
        <fullName evidence="6">Myocyte-specific enhancer factor 2d</fullName>
    </recommendedName>
</protein>
<feature type="compositionally biased region" description="Basic residues" evidence="3">
    <location>
        <begin position="436"/>
        <end position="457"/>
    </location>
</feature>
<dbReference type="InterPro" id="IPR052254">
    <property type="entry name" value="CUL4-DDB1_E3_ligase_receptor"/>
</dbReference>
<dbReference type="GeneID" id="20821803"/>
<dbReference type="RefSeq" id="XP_009852072.1">
    <property type="nucleotide sequence ID" value="XM_009853770.1"/>
</dbReference>
<proteinExistence type="predicted"/>
<keyword evidence="2" id="KW-0677">Repeat</keyword>
<evidence type="ECO:0000256" key="1">
    <source>
        <dbReference type="ARBA" id="ARBA00022574"/>
    </source>
</evidence>
<feature type="region of interest" description="Disordered" evidence="3">
    <location>
        <begin position="222"/>
        <end position="246"/>
    </location>
</feature>
<keyword evidence="1" id="KW-0853">WD repeat</keyword>
<gene>
    <name evidence="4" type="ORF">NEUTE1DRAFT_101756</name>
</gene>
<feature type="region of interest" description="Disordered" evidence="3">
    <location>
        <begin position="401"/>
        <end position="469"/>
    </location>
</feature>
<feature type="compositionally biased region" description="Acidic residues" evidence="3">
    <location>
        <begin position="542"/>
        <end position="555"/>
    </location>
</feature>
<sequence>MPVELPGFYFDPEKGKYFKIEDNKTAPTARYTSNDVKRRRLLEEKKRVEEEKEKRLLAFPRKLKRAKILEDPFLGGFLERETTQYRPVVHNGGDDDTVIKSWARGLTDKGKVDLWPDLIQNGIMIGTISHLWVGGSDSRTGLGVTYAAAVDDDSLTSSYIPRDGADEVNFAYANVRYRRTDFMPMPETITIPQLSSLRFHEPSGRMFLTSRMPTRTPSIAWFSPSQSEPPIEEEERPTWQLGNSPNLIKISAPTPKGTKYGVINTSCPAPSCSRLTCIAGGDVGLLQLTNDSRLSWLTTPPPPSSSFKANHDSPPPMAKHGEVLSLDFLTVNPAEVILVGGRTGRVCVLDMRVPDEEWGWIKHPSSAAHVRSVGSHGVLVAGPMSAMRLYDIRWCKTEKGSTISDGGDGTASIDTVMGWQPSRSAAPGSSSSSSSRNRKPYHNQRPQQHRPKTRTRKPPPFNPLTMSTPTTPILTFPSYRNAENIHIGFDVLSAPHYTAYNLAAAAHDDGTVGLYSLLDGSRVPSKTIDRIGFASGFGVGDLDQDDDDDDDDDVDAGPNDAFSRGNVIKSLMFQTLPGDRHPSLFVGEGPRIKKYSFGVETSKGRRNKNRTARVEEGYGCEEEF</sequence>
<dbReference type="HOGENOM" id="CLU_030123_0_0_1"/>
<evidence type="ECO:0000313" key="5">
    <source>
        <dbReference type="Proteomes" id="UP000008065"/>
    </source>
</evidence>
<dbReference type="KEGG" id="nte:NEUTE1DRAFT101756"/>
<organism evidence="4 5">
    <name type="scientific">Neurospora tetrasperma (strain FGSC 2508 / ATCC MYA-4615 / P0657)</name>
    <dbReference type="NCBI Taxonomy" id="510951"/>
    <lineage>
        <taxon>Eukaryota</taxon>
        <taxon>Fungi</taxon>
        <taxon>Dikarya</taxon>
        <taxon>Ascomycota</taxon>
        <taxon>Pezizomycotina</taxon>
        <taxon>Sordariomycetes</taxon>
        <taxon>Sordariomycetidae</taxon>
        <taxon>Sordariales</taxon>
        <taxon>Sordariaceae</taxon>
        <taxon>Neurospora</taxon>
    </lineage>
</organism>
<feature type="compositionally biased region" description="Low complexity" evidence="3">
    <location>
        <begin position="421"/>
        <end position="435"/>
    </location>
</feature>
<evidence type="ECO:0000256" key="2">
    <source>
        <dbReference type="ARBA" id="ARBA00022737"/>
    </source>
</evidence>
<dbReference type="Proteomes" id="UP000008065">
    <property type="component" value="Unassembled WGS sequence"/>
</dbReference>
<reference evidence="5" key="1">
    <citation type="journal article" date="2011" name="Genetics">
        <title>Massive changes in genome architecture accompany the transition to self-fertility in the filamentous fungus Neurospora tetrasperma.</title>
        <authorList>
            <person name="Ellison C.E."/>
            <person name="Stajich J.E."/>
            <person name="Jacobson D.J."/>
            <person name="Natvig D.O."/>
            <person name="Lapidus A."/>
            <person name="Foster B."/>
            <person name="Aerts A."/>
            <person name="Riley R."/>
            <person name="Lindquist E.A."/>
            <person name="Grigoriev I.V."/>
            <person name="Taylor J.W."/>
        </authorList>
    </citation>
    <scope>NUCLEOTIDE SEQUENCE [LARGE SCALE GENOMIC DNA]</scope>
    <source>
        <strain evidence="5">FGSC 2508 / P0657</strain>
    </source>
</reference>
<keyword evidence="5" id="KW-1185">Reference proteome</keyword>
<dbReference type="OrthoDB" id="128867at2759"/>
<dbReference type="AlphaFoldDB" id="F8MQ47"/>
<accession>F8MQ47</accession>
<dbReference type="PANTHER" id="PTHR44472">
    <property type="entry name" value="DDB1- AND CUL4-ASSOCIATED FACTOR 4-RELATED"/>
    <property type="match status" value="1"/>
</dbReference>
<evidence type="ECO:0008006" key="6">
    <source>
        <dbReference type="Google" id="ProtNLM"/>
    </source>
</evidence>
<dbReference type="EMBL" id="GL891305">
    <property type="protein sequence ID" value="EGO56477.1"/>
    <property type="molecule type" value="Genomic_DNA"/>
</dbReference>
<dbReference type="PANTHER" id="PTHR44472:SF1">
    <property type="entry name" value="DDB1 AND CUL4 ASSOCIATED FACTOR 4"/>
    <property type="match status" value="1"/>
</dbReference>
<dbReference type="VEuPathDB" id="FungiDB:NEUTE1DRAFT_101756"/>
<dbReference type="GO" id="GO:0080008">
    <property type="term" value="C:Cul4-RING E3 ubiquitin ligase complex"/>
    <property type="evidence" value="ECO:0007669"/>
    <property type="project" value="TreeGrafter"/>
</dbReference>
<evidence type="ECO:0000313" key="4">
    <source>
        <dbReference type="EMBL" id="EGO56477.1"/>
    </source>
</evidence>